<organism evidence="2 3">
    <name type="scientific">Prauserella isguenensis</name>
    <dbReference type="NCBI Taxonomy" id="1470180"/>
    <lineage>
        <taxon>Bacteria</taxon>
        <taxon>Bacillati</taxon>
        <taxon>Actinomycetota</taxon>
        <taxon>Actinomycetes</taxon>
        <taxon>Pseudonocardiales</taxon>
        <taxon>Pseudonocardiaceae</taxon>
        <taxon>Prauserella</taxon>
    </lineage>
</organism>
<evidence type="ECO:0000313" key="3">
    <source>
        <dbReference type="Proteomes" id="UP000550714"/>
    </source>
</evidence>
<proteinExistence type="predicted"/>
<protein>
    <submittedName>
        <fullName evidence="2">Preprotein translocase subunit SecE</fullName>
    </submittedName>
</protein>
<keyword evidence="1" id="KW-0472">Membrane</keyword>
<reference evidence="2 3" key="1">
    <citation type="submission" date="2020-08" db="EMBL/GenBank/DDBJ databases">
        <title>Genomic Encyclopedia of Type Strains, Phase III (KMG-III): the genomes of soil and plant-associated and newly described type strains.</title>
        <authorList>
            <person name="Whitman W."/>
        </authorList>
    </citation>
    <scope>NUCLEOTIDE SEQUENCE [LARGE SCALE GENOMIC DNA]</scope>
    <source>
        <strain evidence="2 3">CECT 8577</strain>
    </source>
</reference>
<evidence type="ECO:0000313" key="2">
    <source>
        <dbReference type="EMBL" id="MBB3050821.1"/>
    </source>
</evidence>
<dbReference type="RefSeq" id="WP_183651626.1">
    <property type="nucleotide sequence ID" value="NZ_JACHWU010000002.1"/>
</dbReference>
<keyword evidence="1" id="KW-1133">Transmembrane helix</keyword>
<dbReference type="Pfam" id="PF16951">
    <property type="entry name" value="MaAIMP_sms"/>
    <property type="match status" value="1"/>
</dbReference>
<name>A0A839RYH7_9PSEU</name>
<accession>A0A839RYH7</accession>
<keyword evidence="3" id="KW-1185">Reference proteome</keyword>
<comment type="caution">
    <text evidence="2">The sequence shown here is derived from an EMBL/GenBank/DDBJ whole genome shotgun (WGS) entry which is preliminary data.</text>
</comment>
<dbReference type="NCBIfam" id="NF033493">
    <property type="entry name" value="MetS_like_NSS"/>
    <property type="match status" value="1"/>
</dbReference>
<dbReference type="AlphaFoldDB" id="A0A839RYH7"/>
<feature type="transmembrane region" description="Helical" evidence="1">
    <location>
        <begin position="6"/>
        <end position="28"/>
    </location>
</feature>
<dbReference type="InterPro" id="IPR031596">
    <property type="entry name" value="MaAIMP_sms"/>
</dbReference>
<dbReference type="Proteomes" id="UP000550714">
    <property type="component" value="Unassembled WGS sequence"/>
</dbReference>
<gene>
    <name evidence="2" type="ORF">FHS23_001844</name>
</gene>
<sequence>MGVSAVVMMVVAIVVIWGGLALSIVNLVRRSPEDGED</sequence>
<dbReference type="EMBL" id="JACHWU010000002">
    <property type="protein sequence ID" value="MBB3050821.1"/>
    <property type="molecule type" value="Genomic_DNA"/>
</dbReference>
<evidence type="ECO:0000256" key="1">
    <source>
        <dbReference type="SAM" id="Phobius"/>
    </source>
</evidence>
<keyword evidence="1" id="KW-0812">Transmembrane</keyword>